<feature type="transmembrane region" description="Helical" evidence="2">
    <location>
        <begin position="227"/>
        <end position="252"/>
    </location>
</feature>
<feature type="transmembrane region" description="Helical" evidence="2">
    <location>
        <begin position="12"/>
        <end position="30"/>
    </location>
</feature>
<dbReference type="InterPro" id="IPR004706">
    <property type="entry name" value="Arsenical-R_Acr3"/>
</dbReference>
<evidence type="ECO:0000313" key="3">
    <source>
        <dbReference type="EMBL" id="ANE04001.1"/>
    </source>
</evidence>
<accession>A0A172QTN0</accession>
<dbReference type="EMBL" id="CP015622">
    <property type="protein sequence ID" value="ANE04001.1"/>
    <property type="molecule type" value="Genomic_DNA"/>
</dbReference>
<dbReference type="Pfam" id="PF13593">
    <property type="entry name" value="SBF_like"/>
    <property type="match status" value="1"/>
</dbReference>
<keyword evidence="1" id="KW-0813">Transport</keyword>
<dbReference type="STRING" id="1652495.ccrud_07130"/>
<name>A0A172QTN0_9CORY</name>
<feature type="transmembrane region" description="Helical" evidence="2">
    <location>
        <begin position="99"/>
        <end position="123"/>
    </location>
</feature>
<dbReference type="PANTHER" id="PTHR43057:SF1">
    <property type="entry name" value="ARSENICAL-RESISTANCE PROTEIN 3"/>
    <property type="match status" value="1"/>
</dbReference>
<dbReference type="PANTHER" id="PTHR43057">
    <property type="entry name" value="ARSENITE EFFLUX TRANSPORTER"/>
    <property type="match status" value="1"/>
</dbReference>
<dbReference type="GO" id="GO:0005886">
    <property type="term" value="C:plasma membrane"/>
    <property type="evidence" value="ECO:0007669"/>
    <property type="project" value="TreeGrafter"/>
</dbReference>
<proteinExistence type="predicted"/>
<protein>
    <submittedName>
        <fullName evidence="3">Arsenic resistance protein</fullName>
    </submittedName>
</protein>
<evidence type="ECO:0000256" key="1">
    <source>
        <dbReference type="ARBA" id="ARBA00022448"/>
    </source>
</evidence>
<dbReference type="GO" id="GO:0015105">
    <property type="term" value="F:arsenite transmembrane transporter activity"/>
    <property type="evidence" value="ECO:0007669"/>
    <property type="project" value="TreeGrafter"/>
</dbReference>
<dbReference type="Proteomes" id="UP000076929">
    <property type="component" value="Chromosome"/>
</dbReference>
<evidence type="ECO:0000256" key="2">
    <source>
        <dbReference type="SAM" id="Phobius"/>
    </source>
</evidence>
<feature type="transmembrane region" description="Helical" evidence="2">
    <location>
        <begin position="203"/>
        <end position="221"/>
    </location>
</feature>
<evidence type="ECO:0000313" key="4">
    <source>
        <dbReference type="Proteomes" id="UP000076929"/>
    </source>
</evidence>
<keyword evidence="2" id="KW-1133">Transmembrane helix</keyword>
<feature type="transmembrane region" description="Helical" evidence="2">
    <location>
        <begin position="36"/>
        <end position="58"/>
    </location>
</feature>
<dbReference type="Gene3D" id="1.20.1530.20">
    <property type="match status" value="1"/>
</dbReference>
<gene>
    <name evidence="3" type="ORF">ccrud_07130</name>
</gene>
<dbReference type="AlphaFoldDB" id="A0A172QTN0"/>
<sequence length="328" mass="35251">MGKIVEIWDRFQIPLYILALSIGAVVGLQFPSAASVFEAGINPTLMALLYATFLGIPLTRIQEGLQDLKFLALLLAVNFLAVPLVAFVLSRFIAADEALLMGFLLVILAPCVDYVIVFSGLAGAAHSKLLTATPILMLAQMVLIPIFLTLFIGPETLGAITLGPFFEAFLLLIIIPLISAAITQWIAGKWQVGRGITSASESLMVPLMMLTLFLVVASQIATLRGQYFHIMQVIPLYAAFLLIMLPIGIGVSRLGGLGVGETRALVFSGATRNSLVVLPLALSLPPGFEVVPVVIVTQTLVELIGMVIYVRFIPLTIQEPRPIGNSQE</sequence>
<feature type="transmembrane region" description="Helical" evidence="2">
    <location>
        <begin position="135"/>
        <end position="153"/>
    </location>
</feature>
<dbReference type="GO" id="GO:0015104">
    <property type="term" value="F:antimonite transmembrane transporter activity"/>
    <property type="evidence" value="ECO:0007669"/>
    <property type="project" value="TreeGrafter"/>
</dbReference>
<dbReference type="InterPro" id="IPR016833">
    <property type="entry name" value="Put_Na-Bile_cotransptr"/>
</dbReference>
<keyword evidence="2" id="KW-0812">Transmembrane</keyword>
<organism evidence="3 4">
    <name type="scientific">Corynebacterium crudilactis</name>
    <dbReference type="NCBI Taxonomy" id="1652495"/>
    <lineage>
        <taxon>Bacteria</taxon>
        <taxon>Bacillati</taxon>
        <taxon>Actinomycetota</taxon>
        <taxon>Actinomycetes</taxon>
        <taxon>Mycobacteriales</taxon>
        <taxon>Corynebacteriaceae</taxon>
        <taxon>Corynebacterium</taxon>
    </lineage>
</organism>
<dbReference type="RefSeq" id="WP_066565639.1">
    <property type="nucleotide sequence ID" value="NZ_CP015622.1"/>
</dbReference>
<dbReference type="InterPro" id="IPR038770">
    <property type="entry name" value="Na+/solute_symporter_sf"/>
</dbReference>
<dbReference type="OrthoDB" id="3254016at2"/>
<keyword evidence="2" id="KW-0472">Membrane</keyword>
<feature type="transmembrane region" description="Helical" evidence="2">
    <location>
        <begin position="70"/>
        <end position="93"/>
    </location>
</feature>
<dbReference type="GO" id="GO:0015297">
    <property type="term" value="F:antiporter activity"/>
    <property type="evidence" value="ECO:0007669"/>
    <property type="project" value="InterPro"/>
</dbReference>
<feature type="transmembrane region" description="Helical" evidence="2">
    <location>
        <begin position="159"/>
        <end position="182"/>
    </location>
</feature>
<keyword evidence="4" id="KW-1185">Reference proteome</keyword>
<reference evidence="3 4" key="1">
    <citation type="submission" date="2016-05" db="EMBL/GenBank/DDBJ databases">
        <title>Complete genome sequence of Corynebacterium crudilactis, a new Corynebacterium species isolated from raw cow's milk.</title>
        <authorList>
            <person name="Christian R."/>
            <person name="Zimmermann J."/>
            <person name="Lipski A."/>
            <person name="Kalinowski J."/>
        </authorList>
    </citation>
    <scope>NUCLEOTIDE SEQUENCE [LARGE SCALE GENOMIC DNA]</scope>
    <source>
        <strain evidence="3 4">JZ16</strain>
    </source>
</reference>
<dbReference type="KEGG" id="ccjz:ccrud_07130"/>